<comment type="caution">
    <text evidence="1">The sequence shown here is derived from an EMBL/GenBank/DDBJ whole genome shotgun (WGS) entry which is preliminary data.</text>
</comment>
<gene>
    <name evidence="1" type="ORF">CYMTET_53251</name>
</gene>
<dbReference type="PROSITE" id="PS00380">
    <property type="entry name" value="RHODANESE_1"/>
    <property type="match status" value="1"/>
</dbReference>
<evidence type="ECO:0000313" key="1">
    <source>
        <dbReference type="EMBL" id="KAK3236618.1"/>
    </source>
</evidence>
<protein>
    <submittedName>
        <fullName evidence="1">Uncharacterized protein</fullName>
    </submittedName>
</protein>
<organism evidence="1 2">
    <name type="scientific">Cymbomonas tetramitiformis</name>
    <dbReference type="NCBI Taxonomy" id="36881"/>
    <lineage>
        <taxon>Eukaryota</taxon>
        <taxon>Viridiplantae</taxon>
        <taxon>Chlorophyta</taxon>
        <taxon>Pyramimonadophyceae</taxon>
        <taxon>Pyramimonadales</taxon>
        <taxon>Pyramimonadaceae</taxon>
        <taxon>Cymbomonas</taxon>
    </lineage>
</organism>
<dbReference type="InterPro" id="IPR001307">
    <property type="entry name" value="Thiosulphate_STrfase_CS"/>
</dbReference>
<accession>A0AAE0EPX5</accession>
<reference evidence="1 2" key="1">
    <citation type="journal article" date="2015" name="Genome Biol. Evol.">
        <title>Comparative Genomics of a Bacterivorous Green Alga Reveals Evolutionary Causalities and Consequences of Phago-Mixotrophic Mode of Nutrition.</title>
        <authorList>
            <person name="Burns J.A."/>
            <person name="Paasch A."/>
            <person name="Narechania A."/>
            <person name="Kim E."/>
        </authorList>
    </citation>
    <scope>NUCLEOTIDE SEQUENCE [LARGE SCALE GENOMIC DNA]</scope>
    <source>
        <strain evidence="1 2">PLY_AMNH</strain>
    </source>
</reference>
<keyword evidence="2" id="KW-1185">Reference proteome</keyword>
<evidence type="ECO:0000313" key="2">
    <source>
        <dbReference type="Proteomes" id="UP001190700"/>
    </source>
</evidence>
<name>A0AAE0EPX5_9CHLO</name>
<proteinExistence type="predicted"/>
<dbReference type="GO" id="GO:0004792">
    <property type="term" value="F:thiosulfate-cyanide sulfurtransferase activity"/>
    <property type="evidence" value="ECO:0007669"/>
    <property type="project" value="InterPro"/>
</dbReference>
<sequence>MDVKPPADKRESRTLTPREKRAKALHETFTTVDNLPNKTYKERLSALDFRLKHLPGALCVTNHQLRAEFTPDQYKALDTLKKGVQQEIRAKQDSYNQRPWRQASESGSLGSSVYFRGNSRFHFQHNGLSEPEKAIKATIISDLHELLRMADYSPVRYVSAFRTRMEALPAKLRVPKVLINQILQSDSYILKKISQMLQERFMYRVRTITEAVLQSEMVAGTHLDRWSILQDGLKQLPPQLELTQDEIEKWLNSIHSLPERRLSLYRAAFPAPRPHLEPSPRAHIVGKYVQAGPYYDMLKLC</sequence>
<dbReference type="Proteomes" id="UP001190700">
    <property type="component" value="Unassembled WGS sequence"/>
</dbReference>
<dbReference type="AlphaFoldDB" id="A0AAE0EPX5"/>
<dbReference type="EMBL" id="LGRX02034938">
    <property type="protein sequence ID" value="KAK3236618.1"/>
    <property type="molecule type" value="Genomic_DNA"/>
</dbReference>